<dbReference type="InterPro" id="IPR000843">
    <property type="entry name" value="HTH_LacI"/>
</dbReference>
<dbReference type="GO" id="GO:0000976">
    <property type="term" value="F:transcription cis-regulatory region binding"/>
    <property type="evidence" value="ECO:0007669"/>
    <property type="project" value="TreeGrafter"/>
</dbReference>
<dbReference type="PANTHER" id="PTHR30146">
    <property type="entry name" value="LACI-RELATED TRANSCRIPTIONAL REPRESSOR"/>
    <property type="match status" value="1"/>
</dbReference>
<evidence type="ECO:0000256" key="2">
    <source>
        <dbReference type="ARBA" id="ARBA00023015"/>
    </source>
</evidence>
<dbReference type="Pfam" id="PF00532">
    <property type="entry name" value="Peripla_BP_1"/>
    <property type="match status" value="1"/>
</dbReference>
<dbReference type="InterPro" id="IPR010982">
    <property type="entry name" value="Lambda_DNA-bd_dom_sf"/>
</dbReference>
<sequence length="348" mass="39210">MENRVYIDSRDLGLQVKKENANSTIIDIARRANVTNITVSRVFNQPHLVKSETREKILSIAKELNYVPNAFAQGLKKNSSRIIGVVTSSTYNPFYSHLIQTVSRIARNKGYQIMLFDTDDSEAAEKLAIQTLFSYQACGILLSAVRDDKAYSPAYLDLADVYRIPLVLIDRDIYGKKLSGVFLNNIEIGVRAGRFLAEQPEQRLLIVGGPEDSEITKDRTAGIMGALIGNNKQVEIIYGDYKFDSQEQALRNLLSDKERWPQYIVGLNGIITLGAMSICNQLNIYNQIKFFSIDTPPYCESYGQRIPGIYHNTVLLGEKAAEILFKLIEKPKNMQTPLREYVPGELTV</sequence>
<comment type="caution">
    <text evidence="6">The sequence shown here is derived from an EMBL/GenBank/DDBJ whole genome shotgun (WGS) entry which is preliminary data.</text>
</comment>
<protein>
    <submittedName>
        <fullName evidence="6">LacI family transcriptional regulator</fullName>
    </submittedName>
</protein>
<feature type="domain" description="HTH lacI-type" evidence="5">
    <location>
        <begin position="23"/>
        <end position="77"/>
    </location>
</feature>
<dbReference type="SUPFAM" id="SSF53822">
    <property type="entry name" value="Periplasmic binding protein-like I"/>
    <property type="match status" value="1"/>
</dbReference>
<proteinExistence type="predicted"/>
<dbReference type="GO" id="GO:0003700">
    <property type="term" value="F:DNA-binding transcription factor activity"/>
    <property type="evidence" value="ECO:0007669"/>
    <property type="project" value="TreeGrafter"/>
</dbReference>
<evidence type="ECO:0000256" key="1">
    <source>
        <dbReference type="ARBA" id="ARBA00022491"/>
    </source>
</evidence>
<accession>A0A4R1NC36</accession>
<dbReference type="EMBL" id="SJOI01000001">
    <property type="protein sequence ID" value="TCL04932.1"/>
    <property type="molecule type" value="Genomic_DNA"/>
</dbReference>
<dbReference type="Gene3D" id="3.40.50.2300">
    <property type="match status" value="2"/>
</dbReference>
<dbReference type="CDD" id="cd06267">
    <property type="entry name" value="PBP1_LacI_sugar_binding-like"/>
    <property type="match status" value="1"/>
</dbReference>
<keyword evidence="2" id="KW-0805">Transcription regulation</keyword>
<organism evidence="6 7">
    <name type="scientific">Sodalis ligni</name>
    <dbReference type="NCBI Taxonomy" id="2697027"/>
    <lineage>
        <taxon>Bacteria</taxon>
        <taxon>Pseudomonadati</taxon>
        <taxon>Pseudomonadota</taxon>
        <taxon>Gammaproteobacteria</taxon>
        <taxon>Enterobacterales</taxon>
        <taxon>Bruguierivoracaceae</taxon>
        <taxon>Sodalis</taxon>
    </lineage>
</organism>
<dbReference type="Proteomes" id="UP000294555">
    <property type="component" value="Unassembled WGS sequence"/>
</dbReference>
<reference evidence="6 7" key="1">
    <citation type="submission" date="2019-02" db="EMBL/GenBank/DDBJ databases">
        <title>Investigation of anaerobic lignin degradation for improved lignocellulosic biofuels.</title>
        <authorList>
            <person name="Deangelis K."/>
        </authorList>
    </citation>
    <scope>NUCLEOTIDE SEQUENCE [LARGE SCALE GENOMIC DNA]</scope>
    <source>
        <strain evidence="6 7">159R</strain>
    </source>
</reference>
<dbReference type="PROSITE" id="PS50932">
    <property type="entry name" value="HTH_LACI_2"/>
    <property type="match status" value="1"/>
</dbReference>
<keyword evidence="7" id="KW-1185">Reference proteome</keyword>
<dbReference type="InterPro" id="IPR001761">
    <property type="entry name" value="Peripla_BP/Lac1_sug-bd_dom"/>
</dbReference>
<evidence type="ECO:0000313" key="7">
    <source>
        <dbReference type="Proteomes" id="UP000294555"/>
    </source>
</evidence>
<dbReference type="SMART" id="SM00354">
    <property type="entry name" value="HTH_LACI"/>
    <property type="match status" value="1"/>
</dbReference>
<name>A0A4R1NC36_9GAMM</name>
<dbReference type="PANTHER" id="PTHR30146:SF151">
    <property type="entry name" value="HTH-TYPE TRANSCRIPTIONAL REPRESSOR CYTR"/>
    <property type="match status" value="1"/>
</dbReference>
<evidence type="ECO:0000313" key="6">
    <source>
        <dbReference type="EMBL" id="TCL04932.1"/>
    </source>
</evidence>
<keyword evidence="1" id="KW-0678">Repressor</keyword>
<dbReference type="AlphaFoldDB" id="A0A4R1NC36"/>
<dbReference type="CDD" id="cd01392">
    <property type="entry name" value="HTH_LacI"/>
    <property type="match status" value="1"/>
</dbReference>
<evidence type="ECO:0000256" key="4">
    <source>
        <dbReference type="ARBA" id="ARBA00023163"/>
    </source>
</evidence>
<dbReference type="Pfam" id="PF00356">
    <property type="entry name" value="LacI"/>
    <property type="match status" value="1"/>
</dbReference>
<evidence type="ECO:0000259" key="5">
    <source>
        <dbReference type="PROSITE" id="PS50932"/>
    </source>
</evidence>
<evidence type="ECO:0000256" key="3">
    <source>
        <dbReference type="ARBA" id="ARBA00023125"/>
    </source>
</evidence>
<gene>
    <name evidence="6" type="ORF">EZJ58_3085</name>
</gene>
<dbReference type="SUPFAM" id="SSF47413">
    <property type="entry name" value="lambda repressor-like DNA-binding domains"/>
    <property type="match status" value="1"/>
</dbReference>
<keyword evidence="4" id="KW-0804">Transcription</keyword>
<dbReference type="Gene3D" id="1.10.260.40">
    <property type="entry name" value="lambda repressor-like DNA-binding domains"/>
    <property type="match status" value="1"/>
</dbReference>
<keyword evidence="3" id="KW-0238">DNA-binding</keyword>
<dbReference type="InterPro" id="IPR028082">
    <property type="entry name" value="Peripla_BP_I"/>
</dbReference>